<evidence type="ECO:0000313" key="5">
    <source>
        <dbReference type="Proteomes" id="UP001183615"/>
    </source>
</evidence>
<keyword evidence="5" id="KW-1185">Reference proteome</keyword>
<feature type="domain" description="CYTH" evidence="2">
    <location>
        <begin position="10"/>
        <end position="201"/>
    </location>
</feature>
<protein>
    <submittedName>
        <fullName evidence="4">CYTH and CHAD domain-containing protein</fullName>
    </submittedName>
</protein>
<dbReference type="CDD" id="cd07374">
    <property type="entry name" value="CYTH-like_Pase"/>
    <property type="match status" value="1"/>
</dbReference>
<accession>A0ABU2SDP5</accession>
<dbReference type="InterPro" id="IPR033469">
    <property type="entry name" value="CYTH-like_dom_sf"/>
</dbReference>
<feature type="compositionally biased region" description="Polar residues" evidence="1">
    <location>
        <begin position="1"/>
        <end position="10"/>
    </location>
</feature>
<sequence length="494" mass="53216">MTTEQGISSTKETERKYEGPVPLPELAGTGPVHTTRDPGGLLLDAVYYDTVDRRLAAGGVTLRRRTGGADDGWHLKLPLGGSSREEIRAPLTDRLPDSLLALVRSRVRREPIGAIVSLHTDRRRRLLLDAEGTALGEVAVDMVTARRDGRTAEWTEIEVELADGADPAVLDAVEERLAAAGLRPSGSASKLARALAETAEATAWAAPDAAGGTAGGDVLAYARRQWEILVGLDPAVRREQPDAVHRMRVATRRLRSCLRSHGKTLDRAATKPLGEELRWLAGELGVDRDREVLAERLGTRLAELPPELVRGPVPLRLARRDGIARQASRARVTAALDSPRYLSLLDTLDLLLGTSPPLTDAAGRPAAKAMAKTLRREGDRLARRLDAALAAEPGPGRDAALHRARKAAKRARYAAEAARPALGKKARRTGKRFKRVQRVLGDHHDSVVARAALRQVAAEAEAAGEPSFTYGALHGRETALAAAGERAADRLRVR</sequence>
<feature type="region of interest" description="Disordered" evidence="1">
    <location>
        <begin position="1"/>
        <end position="35"/>
    </location>
</feature>
<dbReference type="RefSeq" id="WP_311620931.1">
    <property type="nucleotide sequence ID" value="NZ_JAVREV010000022.1"/>
</dbReference>
<dbReference type="PROSITE" id="PS51708">
    <property type="entry name" value="CHAD"/>
    <property type="match status" value="1"/>
</dbReference>
<dbReference type="EMBL" id="JAVREV010000022">
    <property type="protein sequence ID" value="MDT0446791.1"/>
    <property type="molecule type" value="Genomic_DNA"/>
</dbReference>
<feature type="domain" description="CHAD" evidence="3">
    <location>
        <begin position="211"/>
        <end position="494"/>
    </location>
</feature>
<comment type="caution">
    <text evidence="4">The sequence shown here is derived from an EMBL/GenBank/DDBJ whole genome shotgun (WGS) entry which is preliminary data.</text>
</comment>
<dbReference type="InterPro" id="IPR038186">
    <property type="entry name" value="CHAD_dom_sf"/>
</dbReference>
<dbReference type="InterPro" id="IPR023577">
    <property type="entry name" value="CYTH_domain"/>
</dbReference>
<dbReference type="SUPFAM" id="SSF55154">
    <property type="entry name" value="CYTH-like phosphatases"/>
    <property type="match status" value="1"/>
</dbReference>
<dbReference type="PANTHER" id="PTHR39339:SF1">
    <property type="entry name" value="CHAD DOMAIN-CONTAINING PROTEIN"/>
    <property type="match status" value="1"/>
</dbReference>
<organism evidence="4 5">
    <name type="scientific">Streptomyces johnsoniae</name>
    <dbReference type="NCBI Taxonomy" id="3075532"/>
    <lineage>
        <taxon>Bacteria</taxon>
        <taxon>Bacillati</taxon>
        <taxon>Actinomycetota</taxon>
        <taxon>Actinomycetes</taxon>
        <taxon>Kitasatosporales</taxon>
        <taxon>Streptomycetaceae</taxon>
        <taxon>Streptomyces</taxon>
    </lineage>
</organism>
<dbReference type="Pfam" id="PF01928">
    <property type="entry name" value="CYTH"/>
    <property type="match status" value="1"/>
</dbReference>
<name>A0ABU2SDP5_9ACTN</name>
<dbReference type="SMART" id="SM00880">
    <property type="entry name" value="CHAD"/>
    <property type="match status" value="1"/>
</dbReference>
<dbReference type="PROSITE" id="PS51707">
    <property type="entry name" value="CYTH"/>
    <property type="match status" value="1"/>
</dbReference>
<evidence type="ECO:0000259" key="3">
    <source>
        <dbReference type="PROSITE" id="PS51708"/>
    </source>
</evidence>
<evidence type="ECO:0000313" key="4">
    <source>
        <dbReference type="EMBL" id="MDT0446791.1"/>
    </source>
</evidence>
<proteinExistence type="predicted"/>
<dbReference type="Pfam" id="PF05235">
    <property type="entry name" value="CHAD"/>
    <property type="match status" value="1"/>
</dbReference>
<gene>
    <name evidence="4" type="ORF">RM779_29970</name>
</gene>
<dbReference type="PANTHER" id="PTHR39339">
    <property type="entry name" value="SLR1444 PROTEIN"/>
    <property type="match status" value="1"/>
</dbReference>
<dbReference type="Gene3D" id="1.40.20.10">
    <property type="entry name" value="CHAD domain"/>
    <property type="match status" value="1"/>
</dbReference>
<dbReference type="SMART" id="SM01118">
    <property type="entry name" value="CYTH"/>
    <property type="match status" value="1"/>
</dbReference>
<evidence type="ECO:0000256" key="1">
    <source>
        <dbReference type="SAM" id="MobiDB-lite"/>
    </source>
</evidence>
<dbReference type="Proteomes" id="UP001183615">
    <property type="component" value="Unassembled WGS sequence"/>
</dbReference>
<reference evidence="5" key="1">
    <citation type="submission" date="2023-07" db="EMBL/GenBank/DDBJ databases">
        <title>30 novel species of actinomycetes from the DSMZ collection.</title>
        <authorList>
            <person name="Nouioui I."/>
        </authorList>
    </citation>
    <scope>NUCLEOTIDE SEQUENCE [LARGE SCALE GENOMIC DNA]</scope>
    <source>
        <strain evidence="5">DSM 41886</strain>
    </source>
</reference>
<dbReference type="InterPro" id="IPR007899">
    <property type="entry name" value="CHAD_dom"/>
</dbReference>
<evidence type="ECO:0000259" key="2">
    <source>
        <dbReference type="PROSITE" id="PS51707"/>
    </source>
</evidence>
<dbReference type="Gene3D" id="2.40.320.10">
    <property type="entry name" value="Hypothetical Protein Pfu-838710-001"/>
    <property type="match status" value="1"/>
</dbReference>